<name>U4KP31_9MOLU</name>
<feature type="transmembrane region" description="Helical" evidence="1">
    <location>
        <begin position="170"/>
        <end position="190"/>
    </location>
</feature>
<dbReference type="KEGG" id="abra:BN85310400"/>
<dbReference type="OrthoDB" id="9789113at2"/>
<dbReference type="PANTHER" id="PTHR14969:SF13">
    <property type="entry name" value="AT30094P"/>
    <property type="match status" value="1"/>
</dbReference>
<dbReference type="PANTHER" id="PTHR14969">
    <property type="entry name" value="SPHINGOSINE-1-PHOSPHATE PHOSPHOHYDROLASE"/>
    <property type="match status" value="1"/>
</dbReference>
<feature type="transmembrane region" description="Helical" evidence="1">
    <location>
        <begin position="233"/>
        <end position="255"/>
    </location>
</feature>
<accession>U4KP31</accession>
<keyword evidence="1" id="KW-1133">Transmembrane helix</keyword>
<dbReference type="HOGENOM" id="CLU_068892_1_0_14"/>
<dbReference type="Proteomes" id="UP000032737">
    <property type="component" value="Chromosome"/>
</dbReference>
<dbReference type="SUPFAM" id="SSF48317">
    <property type="entry name" value="Acid phosphatase/Vanadium-dependent haloperoxidase"/>
    <property type="match status" value="1"/>
</dbReference>
<protein>
    <submittedName>
        <fullName evidence="3">Membrane-associated phospholipid phosphatase</fullName>
    </submittedName>
</protein>
<keyword evidence="1" id="KW-0812">Transmembrane</keyword>
<feature type="domain" description="Phosphatidic acid phosphatase type 2/haloperoxidase" evidence="2">
    <location>
        <begin position="50"/>
        <end position="159"/>
    </location>
</feature>
<dbReference type="STRING" id="61635.BN85310400"/>
<evidence type="ECO:0000256" key="1">
    <source>
        <dbReference type="SAM" id="Phobius"/>
    </source>
</evidence>
<dbReference type="EMBL" id="FO681348">
    <property type="protein sequence ID" value="CCV66061.1"/>
    <property type="molecule type" value="Genomic_DNA"/>
</dbReference>
<dbReference type="InterPro" id="IPR000326">
    <property type="entry name" value="PAP2/HPO"/>
</dbReference>
<feature type="transmembrane region" description="Helical" evidence="1">
    <location>
        <begin position="20"/>
        <end position="42"/>
    </location>
</feature>
<feature type="transmembrane region" description="Helical" evidence="1">
    <location>
        <begin position="202"/>
        <end position="221"/>
    </location>
</feature>
<evidence type="ECO:0000313" key="4">
    <source>
        <dbReference type="Proteomes" id="UP000032737"/>
    </source>
</evidence>
<proteinExistence type="predicted"/>
<feature type="transmembrane region" description="Helical" evidence="1">
    <location>
        <begin position="275"/>
        <end position="296"/>
    </location>
</feature>
<gene>
    <name evidence="3" type="primary">pgpB</name>
    <name evidence="3" type="ORF">BN85310400</name>
</gene>
<feature type="transmembrane region" description="Helical" evidence="1">
    <location>
        <begin position="115"/>
        <end position="134"/>
    </location>
</feature>
<organism evidence="3 4">
    <name type="scientific">Acholeplasma brassicae</name>
    <dbReference type="NCBI Taxonomy" id="61635"/>
    <lineage>
        <taxon>Bacteria</taxon>
        <taxon>Bacillati</taxon>
        <taxon>Mycoplasmatota</taxon>
        <taxon>Mollicutes</taxon>
        <taxon>Acholeplasmatales</taxon>
        <taxon>Acholeplasmataceae</taxon>
        <taxon>Acholeplasma</taxon>
    </lineage>
</organism>
<dbReference type="RefSeq" id="WP_030004923.1">
    <property type="nucleotide sequence ID" value="NC_022549.1"/>
</dbReference>
<evidence type="ECO:0000313" key="3">
    <source>
        <dbReference type="EMBL" id="CCV66061.1"/>
    </source>
</evidence>
<keyword evidence="1" id="KW-0472">Membrane</keyword>
<dbReference type="Gene3D" id="1.20.144.10">
    <property type="entry name" value="Phosphatidic acid phosphatase type 2/haloperoxidase"/>
    <property type="match status" value="2"/>
</dbReference>
<dbReference type="AlphaFoldDB" id="U4KP31"/>
<dbReference type="SMART" id="SM00014">
    <property type="entry name" value="acidPPc"/>
    <property type="match status" value="1"/>
</dbReference>
<feature type="transmembrane region" description="Helical" evidence="1">
    <location>
        <begin position="48"/>
        <end position="66"/>
    </location>
</feature>
<feature type="transmembrane region" description="Helical" evidence="1">
    <location>
        <begin position="140"/>
        <end position="158"/>
    </location>
</feature>
<sequence>MDLKIVEWFQSNRNDVFDQFFGLITEFGGDLIFLVVGTLILWLYDKKVGFRFMVIFLFTLGFNDVFKNIIRRPRPFLEGVDSVGEETYGYAMPSAHASNVSMLGLLSLEAFKPKVRWLSFVVYPIIILVLISRIYLGQHYLSDVIVGFIYALAFYHLIKTVGQNIKLHYTKVILIGLSVLLIPMIVFGMFYKSFNIASPDSFRNLFIAFGSILGLTIGHIIEEKHVKYVEKAPIIKQIVKYLIGLIIAVAIQEGFKRILPYPLEESIFTLILDAIRYFLLTIWLTLGAPYVFKLIIKEARVD</sequence>
<keyword evidence="4" id="KW-1185">Reference proteome</keyword>
<evidence type="ECO:0000259" key="2">
    <source>
        <dbReference type="SMART" id="SM00014"/>
    </source>
</evidence>
<reference evidence="3 4" key="1">
    <citation type="journal article" date="2013" name="J. Mol. Microbiol. Biotechnol.">
        <title>Analysis of the Complete Genomes of Acholeplasma brassicae , A. palmae and A. laidlawii and Their Comparison to the Obligate Parasites from ' Candidatus Phytoplasma'.</title>
        <authorList>
            <person name="Kube M."/>
            <person name="Siewert C."/>
            <person name="Migdoll A.M."/>
            <person name="Duduk B."/>
            <person name="Holz S."/>
            <person name="Rabus R."/>
            <person name="Seemuller E."/>
            <person name="Mitrovic J."/>
            <person name="Muller I."/>
            <person name="Buttner C."/>
            <person name="Reinhardt R."/>
        </authorList>
    </citation>
    <scope>NUCLEOTIDE SEQUENCE [LARGE SCALE GENOMIC DNA]</scope>
    <source>
        <strain evidence="4">0502</strain>
    </source>
</reference>
<dbReference type="Pfam" id="PF01569">
    <property type="entry name" value="PAP2"/>
    <property type="match status" value="1"/>
</dbReference>
<dbReference type="InterPro" id="IPR036938">
    <property type="entry name" value="PAP2/HPO_sf"/>
</dbReference>